<feature type="signal peptide" evidence="2">
    <location>
        <begin position="1"/>
        <end position="18"/>
    </location>
</feature>
<comment type="caution">
    <text evidence="3">The sequence shown here is derived from an EMBL/GenBank/DDBJ whole genome shotgun (WGS) entry which is preliminary data.</text>
</comment>
<dbReference type="GO" id="GO:0031505">
    <property type="term" value="P:fungal-type cell wall organization"/>
    <property type="evidence" value="ECO:0007669"/>
    <property type="project" value="InterPro"/>
</dbReference>
<dbReference type="GO" id="GO:0005199">
    <property type="term" value="F:structural constituent of cell wall"/>
    <property type="evidence" value="ECO:0007669"/>
    <property type="project" value="InterPro"/>
</dbReference>
<reference evidence="3 4" key="1">
    <citation type="submission" date="2018-05" db="EMBL/GenBank/DDBJ databases">
        <title>Draft genome sequence of Scytalidium lignicola DSM 105466, a ubiquitous saprotrophic fungus.</title>
        <authorList>
            <person name="Buettner E."/>
            <person name="Gebauer A.M."/>
            <person name="Hofrichter M."/>
            <person name="Liers C."/>
            <person name="Kellner H."/>
        </authorList>
    </citation>
    <scope>NUCLEOTIDE SEQUENCE [LARGE SCALE GENOMIC DNA]</scope>
    <source>
        <strain evidence="3 4">DSM 105466</strain>
    </source>
</reference>
<organism evidence="3 4">
    <name type="scientific">Scytalidium lignicola</name>
    <name type="common">Hyphomycete</name>
    <dbReference type="NCBI Taxonomy" id="5539"/>
    <lineage>
        <taxon>Eukaryota</taxon>
        <taxon>Fungi</taxon>
        <taxon>Dikarya</taxon>
        <taxon>Ascomycota</taxon>
        <taxon>Pezizomycotina</taxon>
        <taxon>Leotiomycetes</taxon>
        <taxon>Leotiomycetes incertae sedis</taxon>
        <taxon>Scytalidium</taxon>
    </lineage>
</organism>
<proteinExistence type="predicted"/>
<dbReference type="EMBL" id="NCSJ02000035">
    <property type="protein sequence ID" value="RFU33480.1"/>
    <property type="molecule type" value="Genomic_DNA"/>
</dbReference>
<evidence type="ECO:0000313" key="4">
    <source>
        <dbReference type="Proteomes" id="UP000258309"/>
    </source>
</evidence>
<accession>A0A3E2HJ87</accession>
<dbReference type="PANTHER" id="PTHR35523">
    <property type="entry name" value="CELL WALL PROTEIN SED1"/>
    <property type="match status" value="1"/>
</dbReference>
<dbReference type="STRING" id="5539.A0A3E2HJ87"/>
<sequence length="146" mass="14742">MQFKPVILALGLVSAVQAWANGTVYTTITTDYYTTVCPSPTTFVAGNQTYTVTESTTLTITNCPCTISKPVSTPVAPPSTFYGNSTIPAPPPASTIASTGLVPPPTTPTTGAPSSSPTGPGFSSGASIKEASYGAMVIAGLAAMFL</sequence>
<feature type="non-terminal residue" evidence="3">
    <location>
        <position position="1"/>
    </location>
</feature>
<keyword evidence="4" id="KW-1185">Reference proteome</keyword>
<protein>
    <recommendedName>
        <fullName evidence="5">Clock-controlled protein 6</fullName>
    </recommendedName>
</protein>
<evidence type="ECO:0000313" key="3">
    <source>
        <dbReference type="EMBL" id="RFU33480.1"/>
    </source>
</evidence>
<evidence type="ECO:0000256" key="1">
    <source>
        <dbReference type="SAM" id="MobiDB-lite"/>
    </source>
</evidence>
<evidence type="ECO:0008006" key="5">
    <source>
        <dbReference type="Google" id="ProtNLM"/>
    </source>
</evidence>
<dbReference type="GO" id="GO:0009277">
    <property type="term" value="C:fungal-type cell wall"/>
    <property type="evidence" value="ECO:0007669"/>
    <property type="project" value="TreeGrafter"/>
</dbReference>
<evidence type="ECO:0000256" key="2">
    <source>
        <dbReference type="SAM" id="SignalP"/>
    </source>
</evidence>
<feature type="region of interest" description="Disordered" evidence="1">
    <location>
        <begin position="83"/>
        <end position="123"/>
    </location>
</feature>
<feature type="compositionally biased region" description="Low complexity" evidence="1">
    <location>
        <begin position="108"/>
        <end position="123"/>
    </location>
</feature>
<dbReference type="Proteomes" id="UP000258309">
    <property type="component" value="Unassembled WGS sequence"/>
</dbReference>
<name>A0A3E2HJ87_SCYLI</name>
<feature type="non-terminal residue" evidence="3">
    <location>
        <position position="146"/>
    </location>
</feature>
<gene>
    <name evidence="3" type="ORF">B7463_g2842</name>
</gene>
<dbReference type="AlphaFoldDB" id="A0A3E2HJ87"/>
<dbReference type="OMA" id="VWTTEVV"/>
<dbReference type="OrthoDB" id="4094614at2759"/>
<dbReference type="PANTHER" id="PTHR35523:SF1">
    <property type="entry name" value="CELL WALL PROTEIN SED1"/>
    <property type="match status" value="1"/>
</dbReference>
<dbReference type="InterPro" id="IPR038843">
    <property type="entry name" value="Sed1/Spi1"/>
</dbReference>
<feature type="chain" id="PRO_5017705993" description="Clock-controlled protein 6" evidence="2">
    <location>
        <begin position="19"/>
        <end position="146"/>
    </location>
</feature>
<keyword evidence="2" id="KW-0732">Signal</keyword>